<dbReference type="GO" id="GO:0020037">
    <property type="term" value="F:heme binding"/>
    <property type="evidence" value="ECO:0007669"/>
    <property type="project" value="InterPro"/>
</dbReference>
<evidence type="ECO:0000313" key="15">
    <source>
        <dbReference type="EnsemblMetazoa" id="XP_014256247.1"/>
    </source>
</evidence>
<organism evidence="15 16">
    <name type="scientific">Cimex lectularius</name>
    <name type="common">Bed bug</name>
    <name type="synonym">Acanthia lectularia</name>
    <dbReference type="NCBI Taxonomy" id="79782"/>
    <lineage>
        <taxon>Eukaryota</taxon>
        <taxon>Metazoa</taxon>
        <taxon>Ecdysozoa</taxon>
        <taxon>Arthropoda</taxon>
        <taxon>Hexapoda</taxon>
        <taxon>Insecta</taxon>
        <taxon>Pterygota</taxon>
        <taxon>Neoptera</taxon>
        <taxon>Paraneoptera</taxon>
        <taxon>Hemiptera</taxon>
        <taxon>Heteroptera</taxon>
        <taxon>Panheteroptera</taxon>
        <taxon>Cimicomorpha</taxon>
        <taxon>Cimicidae</taxon>
        <taxon>Cimex</taxon>
    </lineage>
</organism>
<dbReference type="RefSeq" id="XP_024081689.1">
    <property type="nucleotide sequence ID" value="XM_024225921.1"/>
</dbReference>
<protein>
    <recommendedName>
        <fullName evidence="17">Cytochrome P450</fullName>
    </recommendedName>
</protein>
<dbReference type="SUPFAM" id="SSF48264">
    <property type="entry name" value="Cytochrome P450"/>
    <property type="match status" value="1"/>
</dbReference>
<evidence type="ECO:0000256" key="7">
    <source>
        <dbReference type="ARBA" id="ARBA00022824"/>
    </source>
</evidence>
<dbReference type="InterPro" id="IPR017972">
    <property type="entry name" value="Cyt_P450_CS"/>
</dbReference>
<dbReference type="InterPro" id="IPR036396">
    <property type="entry name" value="Cyt_P450_sf"/>
</dbReference>
<dbReference type="RefSeq" id="XP_014256246.1">
    <property type="nucleotide sequence ID" value="XM_014400760.2"/>
</dbReference>
<keyword evidence="16" id="KW-1185">Reference proteome</keyword>
<dbReference type="InterPro" id="IPR050476">
    <property type="entry name" value="Insect_CytP450_Detox"/>
</dbReference>
<dbReference type="InterPro" id="IPR001128">
    <property type="entry name" value="Cyt_P450"/>
</dbReference>
<evidence type="ECO:0000256" key="3">
    <source>
        <dbReference type="ARBA" id="ARBA00004406"/>
    </source>
</evidence>
<keyword evidence="10 13" id="KW-0408">Iron</keyword>
<dbReference type="Proteomes" id="UP000494040">
    <property type="component" value="Unassembled WGS sequence"/>
</dbReference>
<evidence type="ECO:0008006" key="17">
    <source>
        <dbReference type="Google" id="ProtNLM"/>
    </source>
</evidence>
<evidence type="ECO:0000313" key="16">
    <source>
        <dbReference type="Proteomes" id="UP000494040"/>
    </source>
</evidence>
<comment type="similarity">
    <text evidence="4 14">Belongs to the cytochrome P450 family.</text>
</comment>
<dbReference type="GeneID" id="106670429"/>
<name>A0A8I6S3N6_CIMLE</name>
<keyword evidence="12" id="KW-0472">Membrane</keyword>
<keyword evidence="7" id="KW-0256">Endoplasmic reticulum</keyword>
<dbReference type="PROSITE" id="PS00086">
    <property type="entry name" value="CYTOCHROME_P450"/>
    <property type="match status" value="1"/>
</dbReference>
<comment type="cofactor">
    <cofactor evidence="1 13">
        <name>heme</name>
        <dbReference type="ChEBI" id="CHEBI:30413"/>
    </cofactor>
</comment>
<keyword evidence="8" id="KW-0492">Microsome</keyword>
<dbReference type="RefSeq" id="XP_014256247.1">
    <property type="nucleotide sequence ID" value="XM_014400761.2"/>
</dbReference>
<dbReference type="GO" id="GO:0005789">
    <property type="term" value="C:endoplasmic reticulum membrane"/>
    <property type="evidence" value="ECO:0007669"/>
    <property type="project" value="UniProtKB-SubCell"/>
</dbReference>
<reference evidence="15" key="1">
    <citation type="submission" date="2022-01" db="UniProtKB">
        <authorList>
            <consortium name="EnsemblMetazoa"/>
        </authorList>
    </citation>
    <scope>IDENTIFICATION</scope>
</reference>
<dbReference type="PANTHER" id="PTHR24292:SF104">
    <property type="entry name" value="CYTOCHROME P450 308A1-RELATED"/>
    <property type="match status" value="1"/>
</dbReference>
<dbReference type="EnsemblMetazoa" id="XM_014400760.2">
    <property type="protein sequence ID" value="XP_014256246.1"/>
    <property type="gene ID" value="LOC106670429"/>
</dbReference>
<dbReference type="GO" id="GO:0005506">
    <property type="term" value="F:iron ion binding"/>
    <property type="evidence" value="ECO:0007669"/>
    <property type="project" value="InterPro"/>
</dbReference>
<dbReference type="EnsemblMetazoa" id="XM_024225921.1">
    <property type="protein sequence ID" value="XP_024081689.1"/>
    <property type="gene ID" value="LOC106670429"/>
</dbReference>
<evidence type="ECO:0000256" key="13">
    <source>
        <dbReference type="PIRSR" id="PIRSR602401-1"/>
    </source>
</evidence>
<dbReference type="AlphaFoldDB" id="A0A8I6S3N6"/>
<dbReference type="FunFam" id="1.10.630.10:FF:000182">
    <property type="entry name" value="Cytochrome P450 3A4"/>
    <property type="match status" value="1"/>
</dbReference>
<evidence type="ECO:0000256" key="1">
    <source>
        <dbReference type="ARBA" id="ARBA00001971"/>
    </source>
</evidence>
<dbReference type="EnsemblMetazoa" id="XM_024225922.1">
    <property type="protein sequence ID" value="XP_024081690.1"/>
    <property type="gene ID" value="LOC106670429"/>
</dbReference>
<feature type="binding site" description="axial binding residue" evidence="13">
    <location>
        <position position="434"/>
    </location>
    <ligand>
        <name>heme</name>
        <dbReference type="ChEBI" id="CHEBI:30413"/>
    </ligand>
    <ligandPart>
        <name>Fe</name>
        <dbReference type="ChEBI" id="CHEBI:18248"/>
    </ligandPart>
</feature>
<dbReference type="CDD" id="cd11056">
    <property type="entry name" value="CYP6-like"/>
    <property type="match status" value="1"/>
</dbReference>
<comment type="subcellular location">
    <subcellularLocation>
        <location evidence="3">Endoplasmic reticulum membrane</location>
        <topology evidence="3">Peripheral membrane protein</topology>
    </subcellularLocation>
    <subcellularLocation>
        <location evidence="2">Microsome membrane</location>
        <topology evidence="2">Peripheral membrane protein</topology>
    </subcellularLocation>
</comment>
<sequence>MLILITSTAIFLTIFYYYWTKNYNHWENKGVPCMDRNFPFGSIKRLLLMQTNLVNFLNEAYTKYTFAKAVGFYALRQPMLIVKDLDLIKDVLVKDFNVFADNGFVTYESVDALIGLNSFTLRGAAWKPNRAVQSPAHRISKIKLMVPLMAKTAQNFVEFVSQQTEEICVNVVSRFYTIDTVASCAFGVNNDSFFDKNSQFLKNTLGQLFSDSNAGALSAFFAPWFSLIFRTRIIQKRAEDFFLYLADELLSQRKRSTTPGNDLVQHLLFLQEKSAKEGTPLLKPIEIAAQLMTFYLDGTETASIALSFILFEIAAHEDIQKQLRDEIMSAGESLEEFNFEKLWSLEYLNMVITESLRAHPPIPLLSRICLEDYTMNGVKIEKGTKVFIPVFAIHNDPDIYPCPYQFKPERFSKVNRASQNNYSYLPFGEGPRICVGFKFALTEIKMAVVALLLNFKLTLSSRHSTKRIIPDDRSSFVYTSKDDLYIRFHKYNK</sequence>
<dbReference type="RefSeq" id="XP_024081690.1">
    <property type="nucleotide sequence ID" value="XM_024225922.1"/>
</dbReference>
<dbReference type="GO" id="GO:0016705">
    <property type="term" value="F:oxidoreductase activity, acting on paired donors, with incorporation or reduction of molecular oxygen"/>
    <property type="evidence" value="ECO:0007669"/>
    <property type="project" value="InterPro"/>
</dbReference>
<dbReference type="PANTHER" id="PTHR24292">
    <property type="entry name" value="CYTOCHROME P450"/>
    <property type="match status" value="1"/>
</dbReference>
<evidence type="ECO:0000256" key="14">
    <source>
        <dbReference type="RuleBase" id="RU000461"/>
    </source>
</evidence>
<dbReference type="GO" id="GO:0004497">
    <property type="term" value="F:monooxygenase activity"/>
    <property type="evidence" value="ECO:0007669"/>
    <property type="project" value="UniProtKB-KW"/>
</dbReference>
<evidence type="ECO:0000256" key="2">
    <source>
        <dbReference type="ARBA" id="ARBA00004174"/>
    </source>
</evidence>
<dbReference type="Gene3D" id="1.10.630.10">
    <property type="entry name" value="Cytochrome P450"/>
    <property type="match status" value="1"/>
</dbReference>
<proteinExistence type="inferred from homology"/>
<dbReference type="PRINTS" id="PR00385">
    <property type="entry name" value="P450"/>
</dbReference>
<dbReference type="PRINTS" id="PR00463">
    <property type="entry name" value="EP450I"/>
</dbReference>
<dbReference type="OMA" id="NIFRWRT"/>
<dbReference type="InterPro" id="IPR002401">
    <property type="entry name" value="Cyt_P450_E_grp-I"/>
</dbReference>
<keyword evidence="6 13" id="KW-0479">Metal-binding</keyword>
<dbReference type="KEGG" id="clec:106670429"/>
<dbReference type="EnsemblMetazoa" id="XM_014400761.2">
    <property type="protein sequence ID" value="XP_014256247.1"/>
    <property type="gene ID" value="LOC106670429"/>
</dbReference>
<evidence type="ECO:0000256" key="8">
    <source>
        <dbReference type="ARBA" id="ARBA00022848"/>
    </source>
</evidence>
<evidence type="ECO:0000256" key="10">
    <source>
        <dbReference type="ARBA" id="ARBA00023004"/>
    </source>
</evidence>
<accession>A0A8I6S3N6</accession>
<dbReference type="Pfam" id="PF00067">
    <property type="entry name" value="p450"/>
    <property type="match status" value="1"/>
</dbReference>
<evidence type="ECO:0000256" key="6">
    <source>
        <dbReference type="ARBA" id="ARBA00022723"/>
    </source>
</evidence>
<evidence type="ECO:0000256" key="12">
    <source>
        <dbReference type="ARBA" id="ARBA00023136"/>
    </source>
</evidence>
<evidence type="ECO:0000256" key="4">
    <source>
        <dbReference type="ARBA" id="ARBA00010617"/>
    </source>
</evidence>
<evidence type="ECO:0000256" key="11">
    <source>
        <dbReference type="ARBA" id="ARBA00023033"/>
    </source>
</evidence>
<evidence type="ECO:0000256" key="5">
    <source>
        <dbReference type="ARBA" id="ARBA00022617"/>
    </source>
</evidence>
<dbReference type="OrthoDB" id="6622815at2759"/>
<keyword evidence="5 13" id="KW-0349">Heme</keyword>
<evidence type="ECO:0000256" key="9">
    <source>
        <dbReference type="ARBA" id="ARBA00023002"/>
    </source>
</evidence>
<keyword evidence="9 14" id="KW-0560">Oxidoreductase</keyword>
<keyword evidence="11 14" id="KW-0503">Monooxygenase</keyword>